<comment type="caution">
    <text evidence="1">The sequence shown here is derived from an EMBL/GenBank/DDBJ whole genome shotgun (WGS) entry which is preliminary data.</text>
</comment>
<dbReference type="AlphaFoldDB" id="A0A1E1LKJ1"/>
<gene>
    <name evidence="1" type="ORF">RCO7_11002</name>
</gene>
<name>A0A1E1LKJ1_9HELO</name>
<dbReference type="EMBL" id="FJUW01000060">
    <property type="protein sequence ID" value="CZT11007.1"/>
    <property type="molecule type" value="Genomic_DNA"/>
</dbReference>
<dbReference type="Proteomes" id="UP000178129">
    <property type="component" value="Unassembled WGS sequence"/>
</dbReference>
<evidence type="ECO:0000313" key="1">
    <source>
        <dbReference type="EMBL" id="CZT11007.1"/>
    </source>
</evidence>
<organism evidence="1 2">
    <name type="scientific">Rhynchosporium graminicola</name>
    <dbReference type="NCBI Taxonomy" id="2792576"/>
    <lineage>
        <taxon>Eukaryota</taxon>
        <taxon>Fungi</taxon>
        <taxon>Dikarya</taxon>
        <taxon>Ascomycota</taxon>
        <taxon>Pezizomycotina</taxon>
        <taxon>Leotiomycetes</taxon>
        <taxon>Helotiales</taxon>
        <taxon>Ploettnerulaceae</taxon>
        <taxon>Rhynchosporium</taxon>
    </lineage>
</organism>
<evidence type="ECO:0000313" key="2">
    <source>
        <dbReference type="Proteomes" id="UP000178129"/>
    </source>
</evidence>
<dbReference type="InParanoid" id="A0A1E1LKJ1"/>
<sequence length="76" mass="8911">MPEAGQTDNGDYEMIDEEHTFDAVNFDRYMSWKAGDGYIRMSIRTIRTDTDGKNMKLEQGWNVVVMKTNFRLVDRV</sequence>
<protein>
    <submittedName>
        <fullName evidence="1">Uncharacterized protein</fullName>
    </submittedName>
</protein>
<reference evidence="2" key="1">
    <citation type="submission" date="2016-03" db="EMBL/GenBank/DDBJ databases">
        <authorList>
            <person name="Ploux O."/>
        </authorList>
    </citation>
    <scope>NUCLEOTIDE SEQUENCE [LARGE SCALE GENOMIC DNA]</scope>
    <source>
        <strain evidence="2">UK7</strain>
    </source>
</reference>
<accession>A0A1E1LKJ1</accession>
<keyword evidence="2" id="KW-1185">Reference proteome</keyword>
<proteinExistence type="predicted"/>